<keyword evidence="15 20" id="KW-0464">Manganese</keyword>
<comment type="cofactor">
    <cofactor evidence="20">
        <name>Mg(2+)</name>
        <dbReference type="ChEBI" id="CHEBI:18420"/>
    </cofactor>
    <cofactor evidence="20">
        <name>Mn(2+)</name>
        <dbReference type="ChEBI" id="CHEBI:29035"/>
    </cofactor>
    <text evidence="20">Binds 2 magnesium or manganese ions per subunit.</text>
</comment>
<feature type="active site" evidence="19">
    <location>
        <position position="292"/>
    </location>
</feature>
<dbReference type="PIRSF" id="PIRSF039102">
    <property type="entry name" value="Ddl/VanB"/>
    <property type="match status" value="1"/>
</dbReference>
<dbReference type="GO" id="GO:0008716">
    <property type="term" value="F:D-alanine-D-alanine ligase activity"/>
    <property type="evidence" value="ECO:0007669"/>
    <property type="project" value="UniProtKB-UniRule"/>
</dbReference>
<comment type="similarity">
    <text evidence="5 18">Belongs to the D-alanine--D-alanine ligase family.</text>
</comment>
<dbReference type="GO" id="GO:0005524">
    <property type="term" value="F:ATP binding"/>
    <property type="evidence" value="ECO:0007669"/>
    <property type="project" value="UniProtKB-UniRule"/>
</dbReference>
<evidence type="ECO:0000256" key="15">
    <source>
        <dbReference type="ARBA" id="ARBA00023211"/>
    </source>
</evidence>
<dbReference type="Gene3D" id="3.30.470.20">
    <property type="entry name" value="ATP-grasp fold, B domain"/>
    <property type="match status" value="1"/>
</dbReference>
<dbReference type="Gene3D" id="3.40.50.20">
    <property type="match status" value="1"/>
</dbReference>
<comment type="cofactor">
    <cofactor evidence="1">
        <name>Mn(2+)</name>
        <dbReference type="ChEBI" id="CHEBI:29035"/>
    </cofactor>
</comment>
<feature type="binding site" evidence="20">
    <location>
        <position position="281"/>
    </location>
    <ligand>
        <name>Mg(2+)</name>
        <dbReference type="ChEBI" id="CHEBI:18420"/>
        <label>2</label>
    </ligand>
</feature>
<dbReference type="EMBL" id="CP072110">
    <property type="protein sequence ID" value="QTH65083.1"/>
    <property type="molecule type" value="Genomic_DNA"/>
</dbReference>
<dbReference type="EC" id="6.3.2.4" evidence="6 18"/>
<dbReference type="InterPro" id="IPR016185">
    <property type="entry name" value="PreATP-grasp_dom_sf"/>
</dbReference>
<evidence type="ECO:0000256" key="2">
    <source>
        <dbReference type="ARBA" id="ARBA00003921"/>
    </source>
</evidence>
<gene>
    <name evidence="18" type="primary">ddl</name>
    <name evidence="23" type="ORF">J1N51_06495</name>
</gene>
<dbReference type="NCBIfam" id="TIGR01205">
    <property type="entry name" value="D_ala_D_alaTIGR"/>
    <property type="match status" value="1"/>
</dbReference>
<feature type="active site" evidence="19">
    <location>
        <position position="161"/>
    </location>
</feature>
<dbReference type="SUPFAM" id="SSF56059">
    <property type="entry name" value="Glutathione synthetase ATP-binding domain-like"/>
    <property type="match status" value="1"/>
</dbReference>
<comment type="subcellular location">
    <subcellularLocation>
        <location evidence="3 18">Cytoplasm</location>
    </subcellularLocation>
</comment>
<comment type="pathway">
    <text evidence="4 18">Cell wall biogenesis; peptidoglycan biosynthesis.</text>
</comment>
<evidence type="ECO:0000256" key="1">
    <source>
        <dbReference type="ARBA" id="ARBA00001936"/>
    </source>
</evidence>
<dbReference type="InterPro" id="IPR000291">
    <property type="entry name" value="D-Ala_lig_Van_CS"/>
</dbReference>
<dbReference type="KEGG" id="psym:J1N51_06495"/>
<dbReference type="Gene3D" id="3.30.1490.20">
    <property type="entry name" value="ATP-grasp fold, A domain"/>
    <property type="match status" value="1"/>
</dbReference>
<keyword evidence="13 18" id="KW-0133">Cell shape</keyword>
<dbReference type="GO" id="GO:0071555">
    <property type="term" value="P:cell wall organization"/>
    <property type="evidence" value="ECO:0007669"/>
    <property type="project" value="UniProtKB-KW"/>
</dbReference>
<sequence>MSQVIRPLDLTTFDAAVFGKVAVMFGGNSAEREVSLASGKAVLDALQTVGVDAYPFDPKYDDLDQLLEQSFDRVFIVLHGRGGEDGSLQGALTLMGIPFTGSGPQGSAFAMDKVRSKFLFKGAELPTAPFAIARKGQDLDLAKTLSELNNRVMVKPANEGSSIGMSQARTVEELEKALEIAFQHDSEALIEQWVTGKEVTVSILNGVAMPLIEMRTPNEFYDYEAKYKSSTTEYLCPAPLSDELTESIQKIAVQAFDLVGASGWGRVDFLIDEQDQPYLLEINTVPGMTQSSLVPKSAAQAGMSFQQLVVTILKGSLSQSERAN</sequence>
<keyword evidence="8 18" id="KW-0436">Ligase</keyword>
<feature type="active site" evidence="19">
    <location>
        <position position="31"/>
    </location>
</feature>
<feature type="binding site" evidence="20">
    <location>
        <position position="268"/>
    </location>
    <ligand>
        <name>Mg(2+)</name>
        <dbReference type="ChEBI" id="CHEBI:18420"/>
        <label>1</label>
    </ligand>
</feature>
<evidence type="ECO:0000256" key="7">
    <source>
        <dbReference type="ARBA" id="ARBA00022490"/>
    </source>
</evidence>
<dbReference type="NCBIfam" id="NF002378">
    <property type="entry name" value="PRK01372.1"/>
    <property type="match status" value="1"/>
</dbReference>
<dbReference type="InterPro" id="IPR011095">
    <property type="entry name" value="Dala_Dala_lig_C"/>
</dbReference>
<name>A0A975HJC4_9GAMM</name>
<feature type="binding site" evidence="20">
    <location>
        <position position="283"/>
    </location>
    <ligand>
        <name>Mg(2+)</name>
        <dbReference type="ChEBI" id="CHEBI:18420"/>
        <label>2</label>
    </ligand>
</feature>
<evidence type="ECO:0000256" key="17">
    <source>
        <dbReference type="ARBA" id="ARBA00047614"/>
    </source>
</evidence>
<dbReference type="GO" id="GO:0009252">
    <property type="term" value="P:peptidoglycan biosynthetic process"/>
    <property type="evidence" value="ECO:0007669"/>
    <property type="project" value="UniProtKB-UniRule"/>
</dbReference>
<dbReference type="InterPro" id="IPR011127">
    <property type="entry name" value="Dala_Dala_lig_N"/>
</dbReference>
<dbReference type="InterPro" id="IPR011761">
    <property type="entry name" value="ATP-grasp"/>
</dbReference>
<protein>
    <recommendedName>
        <fullName evidence="6 18">D-alanine--D-alanine ligase</fullName>
        <ecNumber evidence="6 18">6.3.2.4</ecNumber>
    </recommendedName>
    <alternativeName>
        <fullName evidence="18">D-Ala-D-Ala ligase</fullName>
    </alternativeName>
    <alternativeName>
        <fullName evidence="18">D-alanylalanine synthetase</fullName>
    </alternativeName>
</protein>
<keyword evidence="11 21" id="KW-0067">ATP-binding</keyword>
<organism evidence="23 24">
    <name type="scientific">Psychrosphaera ytuae</name>
    <dbReference type="NCBI Taxonomy" id="2820710"/>
    <lineage>
        <taxon>Bacteria</taxon>
        <taxon>Pseudomonadati</taxon>
        <taxon>Pseudomonadota</taxon>
        <taxon>Gammaproteobacteria</taxon>
        <taxon>Alteromonadales</taxon>
        <taxon>Pseudoalteromonadaceae</taxon>
        <taxon>Psychrosphaera</taxon>
    </lineage>
</organism>
<evidence type="ECO:0000256" key="18">
    <source>
        <dbReference type="HAMAP-Rule" id="MF_00047"/>
    </source>
</evidence>
<evidence type="ECO:0000256" key="14">
    <source>
        <dbReference type="ARBA" id="ARBA00022984"/>
    </source>
</evidence>
<dbReference type="RefSeq" id="WP_208833118.1">
    <property type="nucleotide sequence ID" value="NZ_CP072110.1"/>
</dbReference>
<dbReference type="InterPro" id="IPR013815">
    <property type="entry name" value="ATP_grasp_subdomain_1"/>
</dbReference>
<evidence type="ECO:0000256" key="19">
    <source>
        <dbReference type="PIRSR" id="PIRSR039102-1"/>
    </source>
</evidence>
<dbReference type="HAMAP" id="MF_00047">
    <property type="entry name" value="Dala_Dala_lig"/>
    <property type="match status" value="1"/>
</dbReference>
<evidence type="ECO:0000256" key="8">
    <source>
        <dbReference type="ARBA" id="ARBA00022598"/>
    </source>
</evidence>
<proteinExistence type="inferred from homology"/>
<dbReference type="Proteomes" id="UP000682739">
    <property type="component" value="Chromosome"/>
</dbReference>
<keyword evidence="7 18" id="KW-0963">Cytoplasm</keyword>
<dbReference type="InterPro" id="IPR005905">
    <property type="entry name" value="D_ala_D_ala"/>
</dbReference>
<evidence type="ECO:0000256" key="9">
    <source>
        <dbReference type="ARBA" id="ARBA00022723"/>
    </source>
</evidence>
<evidence type="ECO:0000256" key="10">
    <source>
        <dbReference type="ARBA" id="ARBA00022741"/>
    </source>
</evidence>
<evidence type="ECO:0000313" key="23">
    <source>
        <dbReference type="EMBL" id="QTH65083.1"/>
    </source>
</evidence>
<dbReference type="FunFam" id="3.40.50.20:FF:000013">
    <property type="entry name" value="D-alanine--D-alanine ligase"/>
    <property type="match status" value="1"/>
</dbReference>
<feature type="binding site" evidence="20">
    <location>
        <position position="281"/>
    </location>
    <ligand>
        <name>Mg(2+)</name>
        <dbReference type="ChEBI" id="CHEBI:18420"/>
        <label>1</label>
    </ligand>
</feature>
<comment type="catalytic activity">
    <reaction evidence="17 18">
        <text>2 D-alanine + ATP = D-alanyl-D-alanine + ADP + phosphate + H(+)</text>
        <dbReference type="Rhea" id="RHEA:11224"/>
        <dbReference type="ChEBI" id="CHEBI:15378"/>
        <dbReference type="ChEBI" id="CHEBI:30616"/>
        <dbReference type="ChEBI" id="CHEBI:43474"/>
        <dbReference type="ChEBI" id="CHEBI:57416"/>
        <dbReference type="ChEBI" id="CHEBI:57822"/>
        <dbReference type="ChEBI" id="CHEBI:456216"/>
        <dbReference type="EC" id="6.3.2.4"/>
    </reaction>
</comment>
<evidence type="ECO:0000313" key="24">
    <source>
        <dbReference type="Proteomes" id="UP000682739"/>
    </source>
</evidence>
<evidence type="ECO:0000256" key="3">
    <source>
        <dbReference type="ARBA" id="ARBA00004496"/>
    </source>
</evidence>
<keyword evidence="9 20" id="KW-0479">Metal-binding</keyword>
<dbReference type="PROSITE" id="PS00843">
    <property type="entry name" value="DALA_DALA_LIGASE_1"/>
    <property type="match status" value="1"/>
</dbReference>
<dbReference type="Pfam" id="PF07478">
    <property type="entry name" value="Dala_Dala_lig_C"/>
    <property type="match status" value="1"/>
</dbReference>
<keyword evidence="24" id="KW-1185">Reference proteome</keyword>
<accession>A0A975HJC4</accession>
<dbReference type="FunFam" id="3.30.470.20:FF:000008">
    <property type="entry name" value="D-alanine--D-alanine ligase"/>
    <property type="match status" value="1"/>
</dbReference>
<dbReference type="SUPFAM" id="SSF52440">
    <property type="entry name" value="PreATP-grasp domain"/>
    <property type="match status" value="1"/>
</dbReference>
<evidence type="ECO:0000256" key="6">
    <source>
        <dbReference type="ARBA" id="ARBA00012216"/>
    </source>
</evidence>
<dbReference type="GO" id="GO:0005829">
    <property type="term" value="C:cytosol"/>
    <property type="evidence" value="ECO:0007669"/>
    <property type="project" value="TreeGrafter"/>
</dbReference>
<dbReference type="Pfam" id="PF01820">
    <property type="entry name" value="Dala_Dala_lig_N"/>
    <property type="match status" value="1"/>
</dbReference>
<evidence type="ECO:0000256" key="20">
    <source>
        <dbReference type="PIRSR" id="PIRSR039102-3"/>
    </source>
</evidence>
<comment type="function">
    <text evidence="2 18">Cell wall formation.</text>
</comment>
<dbReference type="PROSITE" id="PS50975">
    <property type="entry name" value="ATP_GRASP"/>
    <property type="match status" value="1"/>
</dbReference>
<keyword evidence="16 18" id="KW-0961">Cell wall biogenesis/degradation</keyword>
<dbReference type="PROSITE" id="PS00844">
    <property type="entry name" value="DALA_DALA_LIGASE_2"/>
    <property type="match status" value="1"/>
</dbReference>
<evidence type="ECO:0000256" key="11">
    <source>
        <dbReference type="ARBA" id="ARBA00022840"/>
    </source>
</evidence>
<evidence type="ECO:0000256" key="5">
    <source>
        <dbReference type="ARBA" id="ARBA00010871"/>
    </source>
</evidence>
<evidence type="ECO:0000256" key="12">
    <source>
        <dbReference type="ARBA" id="ARBA00022842"/>
    </source>
</evidence>
<evidence type="ECO:0000256" key="16">
    <source>
        <dbReference type="ARBA" id="ARBA00023316"/>
    </source>
</evidence>
<keyword evidence="12 20" id="KW-0460">Magnesium</keyword>
<dbReference type="GO" id="GO:0008360">
    <property type="term" value="P:regulation of cell shape"/>
    <property type="evidence" value="ECO:0007669"/>
    <property type="project" value="UniProtKB-KW"/>
</dbReference>
<dbReference type="PANTHER" id="PTHR23132:SF23">
    <property type="entry name" value="D-ALANINE--D-ALANINE LIGASE B"/>
    <property type="match status" value="1"/>
</dbReference>
<dbReference type="GO" id="GO:0046872">
    <property type="term" value="F:metal ion binding"/>
    <property type="evidence" value="ECO:0007669"/>
    <property type="project" value="UniProtKB-KW"/>
</dbReference>
<evidence type="ECO:0000256" key="4">
    <source>
        <dbReference type="ARBA" id="ARBA00004752"/>
    </source>
</evidence>
<dbReference type="AlphaFoldDB" id="A0A975HJC4"/>
<evidence type="ECO:0000259" key="22">
    <source>
        <dbReference type="PROSITE" id="PS50975"/>
    </source>
</evidence>
<dbReference type="PANTHER" id="PTHR23132">
    <property type="entry name" value="D-ALANINE--D-ALANINE LIGASE"/>
    <property type="match status" value="1"/>
</dbReference>
<keyword evidence="14 18" id="KW-0573">Peptidoglycan synthesis</keyword>
<evidence type="ECO:0000256" key="21">
    <source>
        <dbReference type="PROSITE-ProRule" id="PRU00409"/>
    </source>
</evidence>
<feature type="domain" description="ATP-grasp" evidence="22">
    <location>
        <begin position="117"/>
        <end position="314"/>
    </location>
</feature>
<reference evidence="23" key="1">
    <citation type="submission" date="2021-03" db="EMBL/GenBank/DDBJ databases">
        <title>Description of Psychrosphaera ytuae sp. nov. isolated from deep sea sediment of South China Sea.</title>
        <authorList>
            <person name="Zhang J."/>
            <person name="Xu X.-D."/>
        </authorList>
    </citation>
    <scope>NUCLEOTIDE SEQUENCE</scope>
    <source>
        <strain evidence="23">MTZ26</strain>
    </source>
</reference>
<keyword evidence="10 21" id="KW-0547">Nucleotide-binding</keyword>
<evidence type="ECO:0000256" key="13">
    <source>
        <dbReference type="ARBA" id="ARBA00022960"/>
    </source>
</evidence>